<dbReference type="Pfam" id="PF06823">
    <property type="entry name" value="DUF1236"/>
    <property type="match status" value="1"/>
</dbReference>
<keyword evidence="3" id="KW-1185">Reference proteome</keyword>
<keyword evidence="1" id="KW-0732">Signal</keyword>
<evidence type="ECO:0008006" key="4">
    <source>
        <dbReference type="Google" id="ProtNLM"/>
    </source>
</evidence>
<dbReference type="AlphaFoldDB" id="A0A9W6N7M5"/>
<proteinExistence type="predicted"/>
<evidence type="ECO:0000256" key="1">
    <source>
        <dbReference type="SAM" id="SignalP"/>
    </source>
</evidence>
<dbReference type="Proteomes" id="UP001143309">
    <property type="component" value="Unassembled WGS sequence"/>
</dbReference>
<reference evidence="2" key="2">
    <citation type="submission" date="2023-01" db="EMBL/GenBank/DDBJ databases">
        <authorList>
            <person name="Sun Q."/>
            <person name="Evtushenko L."/>
        </authorList>
    </citation>
    <scope>NUCLEOTIDE SEQUENCE</scope>
    <source>
        <strain evidence="2">VKM B-2748</strain>
    </source>
</reference>
<comment type="caution">
    <text evidence="2">The sequence shown here is derived from an EMBL/GenBank/DDBJ whole genome shotgun (WGS) entry which is preliminary data.</text>
</comment>
<feature type="signal peptide" evidence="1">
    <location>
        <begin position="1"/>
        <end position="27"/>
    </location>
</feature>
<feature type="chain" id="PRO_5040916774" description="DUF1236 domain-containing protein" evidence="1">
    <location>
        <begin position="28"/>
        <end position="132"/>
    </location>
</feature>
<accession>A0A9W6N7M5</accession>
<sequence>METHPMRNHLTALAVILGAAMPVSAMAQEGTVTGAAGGAATGAVIGGPVGAAVGGVAGAVVGTAVAPPREVRSYVVKEERPSIAYEGEVVVGKPLPDTVEVYSVPDSDYSYTVVNEKRYIVDGKRRVVEVVE</sequence>
<reference evidence="2" key="1">
    <citation type="journal article" date="2014" name="Int. J. Syst. Evol. Microbiol.">
        <title>Complete genome sequence of Corynebacterium casei LMG S-19264T (=DSM 44701T), isolated from a smear-ripened cheese.</title>
        <authorList>
            <consortium name="US DOE Joint Genome Institute (JGI-PGF)"/>
            <person name="Walter F."/>
            <person name="Albersmeier A."/>
            <person name="Kalinowski J."/>
            <person name="Ruckert C."/>
        </authorList>
    </citation>
    <scope>NUCLEOTIDE SEQUENCE</scope>
    <source>
        <strain evidence="2">VKM B-2748</strain>
    </source>
</reference>
<dbReference type="InterPro" id="IPR009642">
    <property type="entry name" value="DUF1236"/>
</dbReference>
<name>A0A9W6N7M5_9HYPH</name>
<evidence type="ECO:0000313" key="2">
    <source>
        <dbReference type="EMBL" id="GLK80575.1"/>
    </source>
</evidence>
<evidence type="ECO:0000313" key="3">
    <source>
        <dbReference type="Proteomes" id="UP001143309"/>
    </source>
</evidence>
<gene>
    <name evidence="2" type="ORF">GCM10008174_23160</name>
</gene>
<organism evidence="2 3">
    <name type="scientific">Methylopila turkensis</name>
    <dbReference type="NCBI Taxonomy" id="1437816"/>
    <lineage>
        <taxon>Bacteria</taxon>
        <taxon>Pseudomonadati</taxon>
        <taxon>Pseudomonadota</taxon>
        <taxon>Alphaproteobacteria</taxon>
        <taxon>Hyphomicrobiales</taxon>
        <taxon>Methylopilaceae</taxon>
        <taxon>Methylopila</taxon>
    </lineage>
</organism>
<protein>
    <recommendedName>
        <fullName evidence="4">DUF1236 domain-containing protein</fullName>
    </recommendedName>
</protein>
<dbReference type="EMBL" id="BSFL01000003">
    <property type="protein sequence ID" value="GLK80575.1"/>
    <property type="molecule type" value="Genomic_DNA"/>
</dbReference>